<dbReference type="EMBL" id="JBHSSC010000004">
    <property type="protein sequence ID" value="MFC6179738.1"/>
    <property type="molecule type" value="Genomic_DNA"/>
</dbReference>
<evidence type="ECO:0008006" key="3">
    <source>
        <dbReference type="Google" id="ProtNLM"/>
    </source>
</evidence>
<accession>A0ABW1RW91</accession>
<proteinExistence type="predicted"/>
<dbReference type="Proteomes" id="UP001596282">
    <property type="component" value="Unassembled WGS sequence"/>
</dbReference>
<reference evidence="2" key="1">
    <citation type="journal article" date="2019" name="Int. J. Syst. Evol. Microbiol.">
        <title>The Global Catalogue of Microorganisms (GCM) 10K type strain sequencing project: providing services to taxonomists for standard genome sequencing and annotation.</title>
        <authorList>
            <consortium name="The Broad Institute Genomics Platform"/>
            <consortium name="The Broad Institute Genome Sequencing Center for Infectious Disease"/>
            <person name="Wu L."/>
            <person name="Ma J."/>
        </authorList>
    </citation>
    <scope>NUCLEOTIDE SEQUENCE [LARGE SCALE GENOMIC DNA]</scope>
    <source>
        <strain evidence="2">CCM 8933</strain>
    </source>
</reference>
<organism evidence="1 2">
    <name type="scientific">Lactiplantibacillus daowaiensis</name>
    <dbReference type="NCBI Taxonomy" id="2559918"/>
    <lineage>
        <taxon>Bacteria</taxon>
        <taxon>Bacillati</taxon>
        <taxon>Bacillota</taxon>
        <taxon>Bacilli</taxon>
        <taxon>Lactobacillales</taxon>
        <taxon>Lactobacillaceae</taxon>
        <taxon>Lactiplantibacillus</taxon>
    </lineage>
</organism>
<evidence type="ECO:0000313" key="2">
    <source>
        <dbReference type="Proteomes" id="UP001596282"/>
    </source>
</evidence>
<protein>
    <recommendedName>
        <fullName evidence="3">ApeA N-terminal domain-containing protein</fullName>
    </recommendedName>
</protein>
<evidence type="ECO:0000313" key="1">
    <source>
        <dbReference type="EMBL" id="MFC6179738.1"/>
    </source>
</evidence>
<comment type="caution">
    <text evidence="1">The sequence shown here is derived from an EMBL/GenBank/DDBJ whole genome shotgun (WGS) entry which is preliminary data.</text>
</comment>
<sequence length="448" mass="50445">MQGEDYRVLDETMTFEIVGKWGFTSQTLGYSGTLHYQPDQMTLLIYSDDLTLNQHQETYLYGEGTVLLEQPDGQTTYLPVKISLSGVYRQQQQQTLTAQQTQLVVKYGVLGMALGAHITAASRVTAMQLSLSNLTTWLQPAVGSVSRHQHCSALTPADLFHFTVAGRRYQLLTAMQPVQAATTALGAQFSGFAVQYKLGIQLPQTGNRLSELSLLARQVEDWFSIVSGQAEAVTQVIWQLKDTATPVVIFEPRAMRHFEGHDYQFAKLAVPRDDAWLRAMAQSLQNWLTHYDKLIPLATALNPARPVLDFNREVQTVCGCLNVVFDEFYASGKAHHKEVYYRRKVRIFLQHCQQPYVQQALRALPVVQTTNQLLDLIRDARNISAHSSLAITGLKGLTTLNEKYRFQLILKGLLRLWLLAQLGISQQLLAAEVAMTRPFDVELTTTWL</sequence>
<name>A0ABW1RW91_9LACO</name>
<gene>
    <name evidence="1" type="ORF">ACFP5Y_00510</name>
</gene>
<dbReference type="RefSeq" id="WP_137628298.1">
    <property type="nucleotide sequence ID" value="NZ_BJDJ01000007.1"/>
</dbReference>
<keyword evidence="2" id="KW-1185">Reference proteome</keyword>